<protein>
    <recommendedName>
        <fullName evidence="3">Excreted virulence factor EspC (Type VII ESX diderm)</fullName>
    </recommendedName>
</protein>
<name>A0ABV9RCQ0_9PSEU</name>
<evidence type="ECO:0000313" key="2">
    <source>
        <dbReference type="Proteomes" id="UP001595909"/>
    </source>
</evidence>
<reference evidence="2" key="1">
    <citation type="journal article" date="2019" name="Int. J. Syst. Evol. Microbiol.">
        <title>The Global Catalogue of Microorganisms (GCM) 10K type strain sequencing project: providing services to taxonomists for standard genome sequencing and annotation.</title>
        <authorList>
            <consortium name="The Broad Institute Genomics Platform"/>
            <consortium name="The Broad Institute Genome Sequencing Center for Infectious Disease"/>
            <person name="Wu L."/>
            <person name="Ma J."/>
        </authorList>
    </citation>
    <scope>NUCLEOTIDE SEQUENCE [LARGE SCALE GENOMIC DNA]</scope>
    <source>
        <strain evidence="2">CCUG 50347</strain>
    </source>
</reference>
<dbReference type="Proteomes" id="UP001595909">
    <property type="component" value="Unassembled WGS sequence"/>
</dbReference>
<evidence type="ECO:0000313" key="1">
    <source>
        <dbReference type="EMBL" id="MFC4831971.1"/>
    </source>
</evidence>
<dbReference type="RefSeq" id="WP_274188782.1">
    <property type="nucleotide sequence ID" value="NZ_BAABHN010000012.1"/>
</dbReference>
<proteinExistence type="predicted"/>
<evidence type="ECO:0008006" key="3">
    <source>
        <dbReference type="Google" id="ProtNLM"/>
    </source>
</evidence>
<comment type="caution">
    <text evidence="1">The sequence shown here is derived from an EMBL/GenBank/DDBJ whole genome shotgun (WGS) entry which is preliminary data.</text>
</comment>
<organism evidence="1 2">
    <name type="scientific">Actinomycetospora chibensis</name>
    <dbReference type="NCBI Taxonomy" id="663606"/>
    <lineage>
        <taxon>Bacteria</taxon>
        <taxon>Bacillati</taxon>
        <taxon>Actinomycetota</taxon>
        <taxon>Actinomycetes</taxon>
        <taxon>Pseudonocardiales</taxon>
        <taxon>Pseudonocardiaceae</taxon>
        <taxon>Actinomycetospora</taxon>
    </lineage>
</organism>
<sequence>MDDIAYDTDTLEGASTVVAGEADRMPALADRWAATPPPDLGGLDAARALIDALAALTRALVADLDAAGARLREAARALDATVRLVRGTEGANTELLAPVGG</sequence>
<keyword evidence="2" id="KW-1185">Reference proteome</keyword>
<gene>
    <name evidence="1" type="ORF">ACFPEL_06070</name>
</gene>
<dbReference type="EMBL" id="JBHSIM010000012">
    <property type="protein sequence ID" value="MFC4831971.1"/>
    <property type="molecule type" value="Genomic_DNA"/>
</dbReference>
<accession>A0ABV9RCQ0</accession>